<evidence type="ECO:0000313" key="2">
    <source>
        <dbReference type="EMBL" id="MSU07681.1"/>
    </source>
</evidence>
<feature type="domain" description="LRAT" evidence="1">
    <location>
        <begin position="26"/>
        <end position="125"/>
    </location>
</feature>
<keyword evidence="3" id="KW-1185">Reference proteome</keyword>
<proteinExistence type="predicted"/>
<dbReference type="Gene3D" id="3.90.1720.10">
    <property type="entry name" value="endopeptidase domain like (from Nostoc punctiforme)"/>
    <property type="match status" value="1"/>
</dbReference>
<dbReference type="AlphaFoldDB" id="A0A6I2UET5"/>
<dbReference type="InterPro" id="IPR007053">
    <property type="entry name" value="LRAT_dom"/>
</dbReference>
<reference evidence="2 3" key="1">
    <citation type="submission" date="2019-08" db="EMBL/GenBank/DDBJ databases">
        <title>In-depth cultivation of the pig gut microbiome towards novel bacterial diversity and tailored functional studies.</title>
        <authorList>
            <person name="Wylensek D."/>
            <person name="Hitch T.C.A."/>
            <person name="Clavel T."/>
        </authorList>
    </citation>
    <scope>NUCLEOTIDE SEQUENCE [LARGE SCALE GENOMIC DNA]</scope>
    <source>
        <strain evidence="2 3">WCA-693-APC-5D-A</strain>
    </source>
</reference>
<gene>
    <name evidence="2" type="ORF">FYJ84_01540</name>
</gene>
<protein>
    <recommendedName>
        <fullName evidence="1">LRAT domain-containing protein</fullName>
    </recommendedName>
</protein>
<organism evidence="2 3">
    <name type="scientific">Anaerovibrio slackiae</name>
    <dbReference type="NCBI Taxonomy" id="2652309"/>
    <lineage>
        <taxon>Bacteria</taxon>
        <taxon>Bacillati</taxon>
        <taxon>Bacillota</taxon>
        <taxon>Negativicutes</taxon>
        <taxon>Selenomonadales</taxon>
        <taxon>Selenomonadaceae</taxon>
        <taxon>Anaerovibrio</taxon>
    </lineage>
</organism>
<sequence>MLEKENENELNAPNLYYLRNFEIASPELGDVIRVKRFCCNKSKCNHYGIYIGNNEVVYFDDTVKDRTKRLVKKASLASFTKKMEWGIVKYEDSLSNHAEETIKKATSMLGENDFIDCCCFVEWCKLKVTSRCIKRSEQNPESCSSPKLLMFGDIFWSRRIIL</sequence>
<comment type="caution">
    <text evidence="2">The sequence shown here is derived from an EMBL/GenBank/DDBJ whole genome shotgun (WGS) entry which is preliminary data.</text>
</comment>
<dbReference type="EMBL" id="VUNR01000002">
    <property type="protein sequence ID" value="MSU07681.1"/>
    <property type="molecule type" value="Genomic_DNA"/>
</dbReference>
<dbReference type="Pfam" id="PF04970">
    <property type="entry name" value="LRAT"/>
    <property type="match status" value="1"/>
</dbReference>
<evidence type="ECO:0000259" key="1">
    <source>
        <dbReference type="Pfam" id="PF04970"/>
    </source>
</evidence>
<accession>A0A6I2UET5</accession>
<dbReference type="Proteomes" id="UP000433181">
    <property type="component" value="Unassembled WGS sequence"/>
</dbReference>
<dbReference type="GeneID" id="96777592"/>
<name>A0A6I2UET5_9FIRM</name>
<evidence type="ECO:0000313" key="3">
    <source>
        <dbReference type="Proteomes" id="UP000433181"/>
    </source>
</evidence>
<dbReference type="RefSeq" id="WP_154405456.1">
    <property type="nucleotide sequence ID" value="NZ_VUNR01000002.1"/>
</dbReference>